<gene>
    <name evidence="2" type="ORF">GCM10022410_00150</name>
</gene>
<feature type="transmembrane region" description="Helical" evidence="1">
    <location>
        <begin position="183"/>
        <end position="200"/>
    </location>
</feature>
<accession>A0ABP7V0A2</accession>
<proteinExistence type="predicted"/>
<keyword evidence="1" id="KW-0812">Transmembrane</keyword>
<organism evidence="2 3">
    <name type="scientific">Amphibacillus indicireducens</name>
    <dbReference type="NCBI Taxonomy" id="1076330"/>
    <lineage>
        <taxon>Bacteria</taxon>
        <taxon>Bacillati</taxon>
        <taxon>Bacillota</taxon>
        <taxon>Bacilli</taxon>
        <taxon>Bacillales</taxon>
        <taxon>Bacillaceae</taxon>
        <taxon>Amphibacillus</taxon>
    </lineage>
</organism>
<evidence type="ECO:0000313" key="2">
    <source>
        <dbReference type="EMBL" id="GAA4056715.1"/>
    </source>
</evidence>
<dbReference type="RefSeq" id="WP_344909190.1">
    <property type="nucleotide sequence ID" value="NZ_BAABDL010000002.1"/>
</dbReference>
<evidence type="ECO:0008006" key="4">
    <source>
        <dbReference type="Google" id="ProtNLM"/>
    </source>
</evidence>
<dbReference type="Proteomes" id="UP001501734">
    <property type="component" value="Unassembled WGS sequence"/>
</dbReference>
<comment type="caution">
    <text evidence="2">The sequence shown here is derived from an EMBL/GenBank/DDBJ whole genome shotgun (WGS) entry which is preliminary data.</text>
</comment>
<keyword evidence="1" id="KW-0472">Membrane</keyword>
<feature type="transmembrane region" description="Helical" evidence="1">
    <location>
        <begin position="116"/>
        <end position="139"/>
    </location>
</feature>
<evidence type="ECO:0000313" key="3">
    <source>
        <dbReference type="Proteomes" id="UP001501734"/>
    </source>
</evidence>
<dbReference type="EMBL" id="BAABDL010000002">
    <property type="protein sequence ID" value="GAA4056715.1"/>
    <property type="molecule type" value="Genomic_DNA"/>
</dbReference>
<sequence length="208" mass="24250">MKRVKKHIDHLFQDLPNSQRVEAVKENMLDTVEDKYQDLLAQNYDENEVANKIISELGSVDEIKKAIGMNDLKIEYDIFKQTYTRKVTLYLLGMFILPILSFILFMFLLGPIKDDIIIPLSALGSLIIFIYFLIKFIQVDSKDEKYRKMLLTKSEENLQLIRYIITAATIFMMFVLVGLEAPAGIVLSMIPLFIGIYYYIKLRKSRNF</sequence>
<feature type="transmembrane region" description="Helical" evidence="1">
    <location>
        <begin position="89"/>
        <end position="110"/>
    </location>
</feature>
<keyword evidence="1" id="KW-1133">Transmembrane helix</keyword>
<keyword evidence="3" id="KW-1185">Reference proteome</keyword>
<name>A0ABP7V0A2_9BACI</name>
<protein>
    <recommendedName>
        <fullName evidence="4">DUF1129 family protein</fullName>
    </recommendedName>
</protein>
<feature type="transmembrane region" description="Helical" evidence="1">
    <location>
        <begin position="160"/>
        <end position="177"/>
    </location>
</feature>
<evidence type="ECO:0000256" key="1">
    <source>
        <dbReference type="SAM" id="Phobius"/>
    </source>
</evidence>
<reference evidence="3" key="1">
    <citation type="journal article" date="2019" name="Int. J. Syst. Evol. Microbiol.">
        <title>The Global Catalogue of Microorganisms (GCM) 10K type strain sequencing project: providing services to taxonomists for standard genome sequencing and annotation.</title>
        <authorList>
            <consortium name="The Broad Institute Genomics Platform"/>
            <consortium name="The Broad Institute Genome Sequencing Center for Infectious Disease"/>
            <person name="Wu L."/>
            <person name="Ma J."/>
        </authorList>
    </citation>
    <scope>NUCLEOTIDE SEQUENCE [LARGE SCALE GENOMIC DNA]</scope>
    <source>
        <strain evidence="3">JCM 17250</strain>
    </source>
</reference>